<evidence type="ECO:0000256" key="2">
    <source>
        <dbReference type="ARBA" id="ARBA00022643"/>
    </source>
</evidence>
<keyword evidence="3" id="KW-0560">Oxidoreductase</keyword>
<evidence type="ECO:0000313" key="5">
    <source>
        <dbReference type="EMBL" id="RKF24884.1"/>
    </source>
</evidence>
<evidence type="ECO:0000313" key="8">
    <source>
        <dbReference type="Proteomes" id="UP001432190"/>
    </source>
</evidence>
<feature type="domain" description="NADPH-dependent FMN reductase-like" evidence="4">
    <location>
        <begin position="16"/>
        <end position="155"/>
    </location>
</feature>
<evidence type="ECO:0000256" key="1">
    <source>
        <dbReference type="ARBA" id="ARBA00022630"/>
    </source>
</evidence>
<proteinExistence type="predicted"/>
<keyword evidence="2" id="KW-0288">FMN</keyword>
<dbReference type="InterPro" id="IPR051814">
    <property type="entry name" value="NAD(P)H-dep_FMN_reductase"/>
</dbReference>
<name>A0A420EVY0_9ACTN</name>
<evidence type="ECO:0000256" key="3">
    <source>
        <dbReference type="ARBA" id="ARBA00023002"/>
    </source>
</evidence>
<sequence>MTSPAPEPSTAYLPMTVVIGNPKPHSRTRTVALAAASALHRRLTGCATPVGPPAVVDLSELAAELVGQGGRPEVLDEVLESVRRPGLLLVASPTFKAAYSGLLKLFVDVLPRGALAGVVAVPLMTAARSGHRHVVDTHLGALLSEVGACVPTPGLCVLEREFDTAEVGIGRWLDRAAPAVAGALASAAGRG</sequence>
<protein>
    <submittedName>
        <fullName evidence="6">NAD(P)H-dependent oxidoreductase</fullName>
    </submittedName>
    <submittedName>
        <fullName evidence="5">NADPH-dependent FMN reductase</fullName>
    </submittedName>
</protein>
<reference evidence="5 7" key="1">
    <citation type="journal article" date="2018" name="Int. J. Syst. Evol. Microbiol.">
        <title>Micromonospora globbae sp. nov., an endophytic actinomycete isolated from roots of Globba winitii C. H. Wright.</title>
        <authorList>
            <person name="Kuncharoen N."/>
            <person name="Pittayakhajonwut P."/>
            <person name="Tanasupawat S."/>
        </authorList>
    </citation>
    <scope>NUCLEOTIDE SEQUENCE [LARGE SCALE GENOMIC DNA]</scope>
    <source>
        <strain evidence="5 7">WPS1-2</strain>
    </source>
</reference>
<dbReference type="EMBL" id="RAQQ01000019">
    <property type="protein sequence ID" value="RKF24884.1"/>
    <property type="molecule type" value="Genomic_DNA"/>
</dbReference>
<evidence type="ECO:0000313" key="6">
    <source>
        <dbReference type="EMBL" id="WUP51502.1"/>
    </source>
</evidence>
<keyword evidence="8" id="KW-1185">Reference proteome</keyword>
<dbReference type="InterPro" id="IPR005025">
    <property type="entry name" value="FMN_Rdtase-like_dom"/>
</dbReference>
<dbReference type="OrthoDB" id="1643408at2"/>
<dbReference type="GO" id="GO:0016491">
    <property type="term" value="F:oxidoreductase activity"/>
    <property type="evidence" value="ECO:0007669"/>
    <property type="project" value="UniProtKB-KW"/>
</dbReference>
<evidence type="ECO:0000313" key="7">
    <source>
        <dbReference type="Proteomes" id="UP000285744"/>
    </source>
</evidence>
<dbReference type="Pfam" id="PF03358">
    <property type="entry name" value="FMN_red"/>
    <property type="match status" value="1"/>
</dbReference>
<reference evidence="6" key="2">
    <citation type="submission" date="2022-10" db="EMBL/GenBank/DDBJ databases">
        <title>The complete genomes of actinobacterial strains from the NBC collection.</title>
        <authorList>
            <person name="Joergensen T.S."/>
            <person name="Alvarez Arevalo M."/>
            <person name="Sterndorff E.B."/>
            <person name="Faurdal D."/>
            <person name="Vuksanovic O."/>
            <person name="Mourched A.-S."/>
            <person name="Charusanti P."/>
            <person name="Shaw S."/>
            <person name="Blin K."/>
            <person name="Weber T."/>
        </authorList>
    </citation>
    <scope>NUCLEOTIDE SEQUENCE</scope>
    <source>
        <strain evidence="6">NBC_00256</strain>
    </source>
</reference>
<dbReference type="EMBL" id="CP108084">
    <property type="protein sequence ID" value="WUP51502.1"/>
    <property type="molecule type" value="Genomic_DNA"/>
</dbReference>
<dbReference type="PANTHER" id="PTHR43408">
    <property type="entry name" value="FMN REDUCTASE (NADPH)"/>
    <property type="match status" value="1"/>
</dbReference>
<dbReference type="Proteomes" id="UP000285744">
    <property type="component" value="Unassembled WGS sequence"/>
</dbReference>
<accession>A0A420EVY0</accession>
<dbReference type="RefSeq" id="WP_120330787.1">
    <property type="nucleotide sequence ID" value="NZ_CP108084.1"/>
</dbReference>
<dbReference type="Gene3D" id="3.40.50.360">
    <property type="match status" value="1"/>
</dbReference>
<dbReference type="Proteomes" id="UP001432190">
    <property type="component" value="Chromosome"/>
</dbReference>
<dbReference type="InterPro" id="IPR029039">
    <property type="entry name" value="Flavoprotein-like_sf"/>
</dbReference>
<dbReference type="AlphaFoldDB" id="A0A420EVY0"/>
<dbReference type="PANTHER" id="PTHR43408:SF2">
    <property type="entry name" value="FMN REDUCTASE (NADPH)"/>
    <property type="match status" value="1"/>
</dbReference>
<dbReference type="SUPFAM" id="SSF52218">
    <property type="entry name" value="Flavoproteins"/>
    <property type="match status" value="1"/>
</dbReference>
<gene>
    <name evidence="5" type="ORF">D7I43_23845</name>
    <name evidence="6" type="ORF">OG994_08365</name>
</gene>
<organism evidence="5 7">
    <name type="scientific">Micromonospora globbae</name>
    <dbReference type="NCBI Taxonomy" id="1894969"/>
    <lineage>
        <taxon>Bacteria</taxon>
        <taxon>Bacillati</taxon>
        <taxon>Actinomycetota</taxon>
        <taxon>Actinomycetes</taxon>
        <taxon>Micromonosporales</taxon>
        <taxon>Micromonosporaceae</taxon>
        <taxon>Micromonospora</taxon>
    </lineage>
</organism>
<evidence type="ECO:0000259" key="4">
    <source>
        <dbReference type="Pfam" id="PF03358"/>
    </source>
</evidence>
<keyword evidence="1" id="KW-0285">Flavoprotein</keyword>